<sequence>MRRGLRVLTQTGLTLQLQLVEVTDDFILIRLRSNEMRPTGHRETQRPALMAEQFTLSDAKGMTANYVQISSGGGPFAGQIDLAFDRTPPIDLTATLSLSSEHTHLTFQV</sequence>
<protein>
    <submittedName>
        <fullName evidence="1">Uncharacterized protein</fullName>
    </submittedName>
</protein>
<reference evidence="1 2" key="1">
    <citation type="journal article" date="2019" name="Microorganisms">
        <title>Systematic Affiliation and Genome Analysis of Subtercola vilae DB165(T) with Particular Emphasis on Cold Adaptation of an Isolate from a High-Altitude Cold Volcano Lake.</title>
        <authorList>
            <person name="Villalobos A.S."/>
            <person name="Wiese J."/>
            <person name="Imhoff J.F."/>
            <person name="Dorador C."/>
            <person name="Keller A."/>
            <person name="Hentschel U."/>
        </authorList>
    </citation>
    <scope>NUCLEOTIDE SEQUENCE [LARGE SCALE GENOMIC DNA]</scope>
    <source>
        <strain evidence="1 2">DB165</strain>
    </source>
</reference>
<comment type="caution">
    <text evidence="1">The sequence shown here is derived from an EMBL/GenBank/DDBJ whole genome shotgun (WGS) entry which is preliminary data.</text>
</comment>
<keyword evidence="2" id="KW-1185">Reference proteome</keyword>
<proteinExistence type="predicted"/>
<gene>
    <name evidence="1" type="ORF">D4765_18900</name>
</gene>
<organism evidence="1 2">
    <name type="scientific">Subtercola vilae</name>
    <dbReference type="NCBI Taxonomy" id="2056433"/>
    <lineage>
        <taxon>Bacteria</taxon>
        <taxon>Bacillati</taxon>
        <taxon>Actinomycetota</taxon>
        <taxon>Actinomycetes</taxon>
        <taxon>Micrococcales</taxon>
        <taxon>Microbacteriaceae</taxon>
        <taxon>Subtercola</taxon>
    </lineage>
</organism>
<dbReference type="EMBL" id="QYRT01000086">
    <property type="protein sequence ID" value="TIH26677.1"/>
    <property type="molecule type" value="Genomic_DNA"/>
</dbReference>
<dbReference type="AlphaFoldDB" id="A0A4T2B759"/>
<dbReference type="Proteomes" id="UP000306192">
    <property type="component" value="Unassembled WGS sequence"/>
</dbReference>
<name>A0A4T2B759_9MICO</name>
<evidence type="ECO:0000313" key="2">
    <source>
        <dbReference type="Proteomes" id="UP000306192"/>
    </source>
</evidence>
<accession>A0A4T2B759</accession>
<evidence type="ECO:0000313" key="1">
    <source>
        <dbReference type="EMBL" id="TIH26677.1"/>
    </source>
</evidence>